<dbReference type="Proteomes" id="UP000663879">
    <property type="component" value="Unassembled WGS sequence"/>
</dbReference>
<dbReference type="EMBL" id="CAJNOC010001082">
    <property type="protein sequence ID" value="CAF0833354.1"/>
    <property type="molecule type" value="Genomic_DNA"/>
</dbReference>
<comment type="caution">
    <text evidence="2">The sequence shown here is derived from an EMBL/GenBank/DDBJ whole genome shotgun (WGS) entry which is preliminary data.</text>
</comment>
<proteinExistence type="predicted"/>
<reference evidence="2" key="1">
    <citation type="submission" date="2021-02" db="EMBL/GenBank/DDBJ databases">
        <authorList>
            <person name="Nowell W R."/>
        </authorList>
    </citation>
    <scope>NUCLEOTIDE SEQUENCE</scope>
    <source>
        <strain evidence="2">Ploen Becks lab</strain>
    </source>
</reference>
<feature type="region of interest" description="Disordered" evidence="1">
    <location>
        <begin position="244"/>
        <end position="263"/>
    </location>
</feature>
<organism evidence="2 3">
    <name type="scientific">Brachionus calyciflorus</name>
    <dbReference type="NCBI Taxonomy" id="104777"/>
    <lineage>
        <taxon>Eukaryota</taxon>
        <taxon>Metazoa</taxon>
        <taxon>Spiralia</taxon>
        <taxon>Gnathifera</taxon>
        <taxon>Rotifera</taxon>
        <taxon>Eurotatoria</taxon>
        <taxon>Monogononta</taxon>
        <taxon>Pseudotrocha</taxon>
        <taxon>Ploima</taxon>
        <taxon>Brachionidae</taxon>
        <taxon>Brachionus</taxon>
    </lineage>
</organism>
<sequence>MNQINSMDETDKISYSTDGISGLTSGLKHFSSKKPINTADGSASKVIGITEAIEIKVAETVANLSFIITYVSNIEDLQGLDWFDQTKVVLDPARRFLKIPSKNIKLDSENESDFKTEINTYLADQEQDEIFSDDILDYDSKFELKKTNLKFELETTTETAVVSNSYRQPNTVNDDIKAEVKKMLDAGIIRTGKAGRWASPAKCDIIGCNELNEEKSNVEITNSLDNEKLVLQVADIINTEAKQQISITSNEQKSDERHKSKET</sequence>
<name>A0A813V774_9BILA</name>
<evidence type="ECO:0000256" key="1">
    <source>
        <dbReference type="SAM" id="MobiDB-lite"/>
    </source>
</evidence>
<keyword evidence="3" id="KW-1185">Reference proteome</keyword>
<feature type="compositionally biased region" description="Basic and acidic residues" evidence="1">
    <location>
        <begin position="252"/>
        <end position="263"/>
    </location>
</feature>
<accession>A0A813V774</accession>
<dbReference type="InterPro" id="IPR021109">
    <property type="entry name" value="Peptidase_aspartic_dom_sf"/>
</dbReference>
<evidence type="ECO:0000313" key="3">
    <source>
        <dbReference type="Proteomes" id="UP000663879"/>
    </source>
</evidence>
<dbReference type="AlphaFoldDB" id="A0A813V774"/>
<dbReference type="Gene3D" id="2.40.70.10">
    <property type="entry name" value="Acid Proteases"/>
    <property type="match status" value="1"/>
</dbReference>
<evidence type="ECO:0000313" key="2">
    <source>
        <dbReference type="EMBL" id="CAF0833354.1"/>
    </source>
</evidence>
<protein>
    <submittedName>
        <fullName evidence="2">Uncharacterized protein</fullName>
    </submittedName>
</protein>
<gene>
    <name evidence="2" type="ORF">OXX778_LOCUS8082</name>
</gene>